<keyword evidence="5" id="KW-0631">Potassium channel</keyword>
<keyword evidence="2" id="KW-0813">Transport</keyword>
<keyword evidence="6" id="KW-0851">Voltage-gated channel</keyword>
<evidence type="ECO:0000256" key="10">
    <source>
        <dbReference type="ARBA" id="ARBA00023136"/>
    </source>
</evidence>
<dbReference type="Pfam" id="PF00520">
    <property type="entry name" value="Ion_trans"/>
    <property type="match status" value="1"/>
</dbReference>
<evidence type="ECO:0000256" key="2">
    <source>
        <dbReference type="ARBA" id="ARBA00022448"/>
    </source>
</evidence>
<evidence type="ECO:0000256" key="13">
    <source>
        <dbReference type="SAM" id="Phobius"/>
    </source>
</evidence>
<evidence type="ECO:0000256" key="4">
    <source>
        <dbReference type="ARBA" id="ARBA00022692"/>
    </source>
</evidence>
<feature type="region of interest" description="Disordered" evidence="12">
    <location>
        <begin position="683"/>
        <end position="707"/>
    </location>
</feature>
<gene>
    <name evidence="15" type="ORF">PBRASI_LOCUS1895</name>
</gene>
<evidence type="ECO:0000256" key="6">
    <source>
        <dbReference type="ARBA" id="ARBA00022882"/>
    </source>
</evidence>
<dbReference type="PRINTS" id="PR00169">
    <property type="entry name" value="KCHANNEL"/>
</dbReference>
<evidence type="ECO:0000256" key="8">
    <source>
        <dbReference type="ARBA" id="ARBA00022989"/>
    </source>
</evidence>
<evidence type="ECO:0000256" key="1">
    <source>
        <dbReference type="ARBA" id="ARBA00004141"/>
    </source>
</evidence>
<evidence type="ECO:0000313" key="16">
    <source>
        <dbReference type="Proteomes" id="UP000789739"/>
    </source>
</evidence>
<feature type="domain" description="Ion transport" evidence="14">
    <location>
        <begin position="122"/>
        <end position="361"/>
    </location>
</feature>
<comment type="caution">
    <text evidence="15">The sequence shown here is derived from an EMBL/GenBank/DDBJ whole genome shotgun (WGS) entry which is preliminary data.</text>
</comment>
<dbReference type="Gene3D" id="1.20.120.350">
    <property type="entry name" value="Voltage-gated potassium channels. Chain C"/>
    <property type="match status" value="1"/>
</dbReference>
<keyword evidence="8 13" id="KW-1133">Transmembrane helix</keyword>
<feature type="transmembrane region" description="Helical" evidence="13">
    <location>
        <begin position="258"/>
        <end position="278"/>
    </location>
</feature>
<evidence type="ECO:0000313" key="15">
    <source>
        <dbReference type="EMBL" id="CAG8487171.1"/>
    </source>
</evidence>
<reference evidence="15" key="1">
    <citation type="submission" date="2021-06" db="EMBL/GenBank/DDBJ databases">
        <authorList>
            <person name="Kallberg Y."/>
            <person name="Tangrot J."/>
            <person name="Rosling A."/>
        </authorList>
    </citation>
    <scope>NUCLEOTIDE SEQUENCE</scope>
    <source>
        <strain evidence="15">BR232B</strain>
    </source>
</reference>
<dbReference type="OrthoDB" id="415460at2759"/>
<name>A0A9N8ZBX6_9GLOM</name>
<dbReference type="InterPro" id="IPR005821">
    <property type="entry name" value="Ion_trans_dom"/>
</dbReference>
<organism evidence="15 16">
    <name type="scientific">Paraglomus brasilianum</name>
    <dbReference type="NCBI Taxonomy" id="144538"/>
    <lineage>
        <taxon>Eukaryota</taxon>
        <taxon>Fungi</taxon>
        <taxon>Fungi incertae sedis</taxon>
        <taxon>Mucoromycota</taxon>
        <taxon>Glomeromycotina</taxon>
        <taxon>Glomeromycetes</taxon>
        <taxon>Paraglomerales</taxon>
        <taxon>Paraglomeraceae</taxon>
        <taxon>Paraglomus</taxon>
    </lineage>
</organism>
<dbReference type="PANTHER" id="PTHR11537">
    <property type="entry name" value="VOLTAGE-GATED POTASSIUM CHANNEL"/>
    <property type="match status" value="1"/>
</dbReference>
<evidence type="ECO:0000256" key="7">
    <source>
        <dbReference type="ARBA" id="ARBA00022958"/>
    </source>
</evidence>
<dbReference type="GO" id="GO:0001508">
    <property type="term" value="P:action potential"/>
    <property type="evidence" value="ECO:0007669"/>
    <property type="project" value="TreeGrafter"/>
</dbReference>
<evidence type="ECO:0000256" key="5">
    <source>
        <dbReference type="ARBA" id="ARBA00022826"/>
    </source>
</evidence>
<keyword evidence="3" id="KW-0633">Potassium transport</keyword>
<feature type="transmembrane region" description="Helical" evidence="13">
    <location>
        <begin position="183"/>
        <end position="205"/>
    </location>
</feature>
<comment type="subcellular location">
    <subcellularLocation>
        <location evidence="1">Membrane</location>
        <topology evidence="1">Multi-pass membrane protein</topology>
    </subcellularLocation>
</comment>
<evidence type="ECO:0000256" key="9">
    <source>
        <dbReference type="ARBA" id="ARBA00023065"/>
    </source>
</evidence>
<feature type="transmembrane region" description="Helical" evidence="13">
    <location>
        <begin position="153"/>
        <end position="171"/>
    </location>
</feature>
<keyword evidence="4 13" id="KW-0812">Transmembrane</keyword>
<dbReference type="SUPFAM" id="SSF81324">
    <property type="entry name" value="Voltage-gated potassium channels"/>
    <property type="match status" value="1"/>
</dbReference>
<dbReference type="Gene3D" id="1.10.287.70">
    <property type="match status" value="1"/>
</dbReference>
<evidence type="ECO:0000259" key="14">
    <source>
        <dbReference type="Pfam" id="PF00520"/>
    </source>
</evidence>
<keyword evidence="7" id="KW-0630">Potassium</keyword>
<dbReference type="GO" id="GO:0008076">
    <property type="term" value="C:voltage-gated potassium channel complex"/>
    <property type="evidence" value="ECO:0007669"/>
    <property type="project" value="InterPro"/>
</dbReference>
<keyword evidence="10 13" id="KW-0472">Membrane</keyword>
<dbReference type="PANTHER" id="PTHR11537:SF254">
    <property type="entry name" value="POTASSIUM VOLTAGE-GATED CHANNEL PROTEIN SHAB"/>
    <property type="match status" value="1"/>
</dbReference>
<feature type="compositionally biased region" description="Polar residues" evidence="12">
    <location>
        <begin position="589"/>
        <end position="598"/>
    </location>
</feature>
<evidence type="ECO:0000256" key="12">
    <source>
        <dbReference type="SAM" id="MobiDB-lite"/>
    </source>
</evidence>
<dbReference type="AlphaFoldDB" id="A0A9N8ZBX6"/>
<accession>A0A9N8ZBX6</accession>
<evidence type="ECO:0000256" key="11">
    <source>
        <dbReference type="ARBA" id="ARBA00023303"/>
    </source>
</evidence>
<keyword evidence="16" id="KW-1185">Reference proteome</keyword>
<keyword evidence="9" id="KW-0406">Ion transport</keyword>
<dbReference type="InterPro" id="IPR028325">
    <property type="entry name" value="VG_K_chnl"/>
</dbReference>
<dbReference type="GO" id="GO:0005249">
    <property type="term" value="F:voltage-gated potassium channel activity"/>
    <property type="evidence" value="ECO:0007669"/>
    <property type="project" value="InterPro"/>
</dbReference>
<feature type="region of interest" description="Disordered" evidence="12">
    <location>
        <begin position="578"/>
        <end position="599"/>
    </location>
</feature>
<evidence type="ECO:0000256" key="3">
    <source>
        <dbReference type="ARBA" id="ARBA00022538"/>
    </source>
</evidence>
<keyword evidence="11" id="KW-0407">Ion channel</keyword>
<feature type="transmembrane region" description="Helical" evidence="13">
    <location>
        <begin position="336"/>
        <end position="362"/>
    </location>
</feature>
<sequence>MATTFPTGPDIDEKKFWTTDCSNNNSNNQFNYITSKGGSGGDVWIMGRVKKESYEKSKNAGLSNRQNGQDVDDLLSDNIADSEEEDDYTRDDAKDDEGHLKRTSFQEKLYHFFEVPRSLAARLFSVFSALCTVGAVILICLNSLPKYELSNQLLLMPFRLLFNVTFTVEYLGRFFASANKQKFFFGLMSLLDLIAIIPFFIQLAIPRQDLWTNTSKQNASHFLSILQLVRIIRLSDFTRHTVGFRAAMKVVRRSSHQILFMSFWYFSILILSSSLMFLTERGEFDAEQNLWVRRNPNGHLEISPFQSIIHSFYWSVVTLSTTGYGDDVPYTVWGRIVTGTAITCGILVLVIPASIIGSNLSVEWTRARRLAKLKKTRQLAQTPKNPANIALWQIRYLQRRNRQLVEAIAEVQEVLADVNPRKYYRRYRKIQIEHVAALKRIAELEASLDWWKQIACNRCEHQQQLDSYGKLQHCSTDIIVDEKTCMPNEAVNEPYRSSVRGIESFGCMIPPPRMFPGFLTDANMISDGDYKSTNEKELSVTETTTAAVAKNDPRKRKSNMVITTTINALNPFKMFRRSSRSSERDMPAANTTTSSFDTHSIEHPITAPESAYLHTNKDKYDHPQSVTTAPVKASARLTPNDLIRSATLPCGECPKYSDKNALAVGESGLMDLFQQRIDASGMGGGNAAIQSKKDNTGSGDADVDVDDNTGGIEIVVEREIGNSDGL</sequence>
<dbReference type="Proteomes" id="UP000789739">
    <property type="component" value="Unassembled WGS sequence"/>
</dbReference>
<protein>
    <submittedName>
        <fullName evidence="15">221_t:CDS:1</fullName>
    </submittedName>
</protein>
<feature type="transmembrane region" description="Helical" evidence="13">
    <location>
        <begin position="119"/>
        <end position="141"/>
    </location>
</feature>
<dbReference type="EMBL" id="CAJVPI010000135">
    <property type="protein sequence ID" value="CAG8487171.1"/>
    <property type="molecule type" value="Genomic_DNA"/>
</dbReference>
<dbReference type="InterPro" id="IPR027359">
    <property type="entry name" value="Volt_channel_dom_sf"/>
</dbReference>
<proteinExistence type="predicted"/>